<dbReference type="SUPFAM" id="SSF52540">
    <property type="entry name" value="P-loop containing nucleoside triphosphate hydrolases"/>
    <property type="match status" value="1"/>
</dbReference>
<evidence type="ECO:0000313" key="2">
    <source>
        <dbReference type="EMBL" id="MBD1431102.1"/>
    </source>
</evidence>
<dbReference type="Proteomes" id="UP000651271">
    <property type="component" value="Unassembled WGS sequence"/>
</dbReference>
<dbReference type="InterPro" id="IPR041685">
    <property type="entry name" value="AAA_GajA/Old/RecF-like"/>
</dbReference>
<dbReference type="InterPro" id="IPR003593">
    <property type="entry name" value="AAA+_ATPase"/>
</dbReference>
<dbReference type="Gene3D" id="3.40.50.300">
    <property type="entry name" value="P-loop containing nucleotide triphosphate hydrolases"/>
    <property type="match status" value="1"/>
</dbReference>
<accession>A0ABR7YIG4</accession>
<dbReference type="PANTHER" id="PTHR43581:SF4">
    <property type="entry name" value="ATP_GTP PHOSPHATASE"/>
    <property type="match status" value="1"/>
</dbReference>
<dbReference type="InterPro" id="IPR034139">
    <property type="entry name" value="TOPRIM_OLD"/>
</dbReference>
<dbReference type="SMART" id="SM00382">
    <property type="entry name" value="AAA"/>
    <property type="match status" value="1"/>
</dbReference>
<keyword evidence="3" id="KW-1185">Reference proteome</keyword>
<dbReference type="Pfam" id="PF20469">
    <property type="entry name" value="OLD-like_TOPRIM"/>
    <property type="match status" value="1"/>
</dbReference>
<name>A0ABR7YIG4_9SPHI</name>
<reference evidence="2 3" key="1">
    <citation type="submission" date="2020-08" db="EMBL/GenBank/DDBJ databases">
        <title>Sphingobacterium sp. DN04309 isolated from aquaculture water.</title>
        <authorList>
            <person name="Zhang M."/>
        </authorList>
    </citation>
    <scope>NUCLEOTIDE SEQUENCE [LARGE SCALE GENOMIC DNA]</scope>
    <source>
        <strain evidence="2 3">DN04309</strain>
    </source>
</reference>
<gene>
    <name evidence="2" type="ORF">H8B04_16360</name>
</gene>
<proteinExistence type="predicted"/>
<dbReference type="InterPro" id="IPR027417">
    <property type="entry name" value="P-loop_NTPase"/>
</dbReference>
<dbReference type="PANTHER" id="PTHR43581">
    <property type="entry name" value="ATP/GTP PHOSPHATASE"/>
    <property type="match status" value="1"/>
</dbReference>
<dbReference type="CDD" id="cd01026">
    <property type="entry name" value="TOPRIM_OLD"/>
    <property type="match status" value="1"/>
</dbReference>
<evidence type="ECO:0000259" key="1">
    <source>
        <dbReference type="SMART" id="SM00382"/>
    </source>
</evidence>
<dbReference type="RefSeq" id="WP_190303029.1">
    <property type="nucleotide sequence ID" value="NZ_JACOIJ010000058.1"/>
</dbReference>
<dbReference type="InterPro" id="IPR051396">
    <property type="entry name" value="Bact_Antivir_Def_Nuclease"/>
</dbReference>
<comment type="caution">
    <text evidence="2">The sequence shown here is derived from an EMBL/GenBank/DDBJ whole genome shotgun (WGS) entry which is preliminary data.</text>
</comment>
<evidence type="ECO:0000313" key="3">
    <source>
        <dbReference type="Proteomes" id="UP000651271"/>
    </source>
</evidence>
<feature type="domain" description="AAA+ ATPase" evidence="1">
    <location>
        <begin position="20"/>
        <end position="334"/>
    </location>
</feature>
<protein>
    <submittedName>
        <fullName evidence="2">AAA family ATPase</fullName>
    </submittedName>
</protein>
<dbReference type="CDD" id="cd00267">
    <property type="entry name" value="ABC_ATPase"/>
    <property type="match status" value="1"/>
</dbReference>
<organism evidence="2 3">
    <name type="scientific">Sphingobacterium litopenaei</name>
    <dbReference type="NCBI Taxonomy" id="2763500"/>
    <lineage>
        <taxon>Bacteria</taxon>
        <taxon>Pseudomonadati</taxon>
        <taxon>Bacteroidota</taxon>
        <taxon>Sphingobacteriia</taxon>
        <taxon>Sphingobacteriales</taxon>
        <taxon>Sphingobacteriaceae</taxon>
        <taxon>Sphingobacterium</taxon>
    </lineage>
</organism>
<dbReference type="Pfam" id="PF13175">
    <property type="entry name" value="AAA_15"/>
    <property type="match status" value="2"/>
</dbReference>
<dbReference type="EMBL" id="JACOIJ010000058">
    <property type="protein sequence ID" value="MBD1431102.1"/>
    <property type="molecule type" value="Genomic_DNA"/>
</dbReference>
<sequence>MTIENFRSIGDEPISIKFHQNMPITFVGENNAGKSNIIRAIELMFGEFHPKYKNLDDYDFYKRITSNRISISTKVSGFRTRLGRQGEFSCGGFNYAYVKGTESSYTATQAENGFKNQYVSNNLREELLCVIVNSEQNLSFQLSYASKYTLLSKVTKAFPDKLSSDEEKVQRLKELFEHNKQIFLEVEEFRQFSESMCTISGQMMSNMTHALGFDFSSYDPSNYFKTLKVHPSEDGQIRAFEELGTGQQQILALSFAKAYSDNFLGQGMILILDEPESHLHPIAQKWLAKQMHSLAESGLQIIITTHSPYFINLEYLPGIYIVSKDEQTKISNITAEEFAQFSIDTGAVRATAETILPFYAAHSKTNILSGLFAKKIVLVKGETEELSLPIIFEGVGLDVLKEGIAIIGVGGKGNLANWWRLFTALKIPTFICFHNDDSDDRQGYKSKESLKAIGIQDDAIAEVLTSRDWNINDSFCVFGQNYEVTMRATFSNYENIENEVKDELEILSQSLLEQLQKDY</sequence>